<evidence type="ECO:0000313" key="3">
    <source>
        <dbReference type="EMBL" id="TDE88528.1"/>
    </source>
</evidence>
<dbReference type="InterPro" id="IPR002220">
    <property type="entry name" value="DapA-like"/>
</dbReference>
<keyword evidence="4" id="KW-1185">Reference proteome</keyword>
<dbReference type="EMBL" id="SMNA01000016">
    <property type="protein sequence ID" value="TDE88528.1"/>
    <property type="molecule type" value="Genomic_DNA"/>
</dbReference>
<organism evidence="3 4">
    <name type="scientific">Occultella glacieicola</name>
    <dbReference type="NCBI Taxonomy" id="2518684"/>
    <lineage>
        <taxon>Bacteria</taxon>
        <taxon>Bacillati</taxon>
        <taxon>Actinomycetota</taxon>
        <taxon>Actinomycetes</taxon>
        <taxon>Micrococcales</taxon>
        <taxon>Ruaniaceae</taxon>
        <taxon>Occultella</taxon>
    </lineage>
</organism>
<comment type="caution">
    <text evidence="3">The sequence shown here is derived from an EMBL/GenBank/DDBJ whole genome shotgun (WGS) entry which is preliminary data.</text>
</comment>
<dbReference type="PANTHER" id="PTHR42849">
    <property type="entry name" value="N-ACETYLNEURAMINATE LYASE"/>
    <property type="match status" value="1"/>
</dbReference>
<dbReference type="Proteomes" id="UP000504882">
    <property type="component" value="Unassembled WGS sequence"/>
</dbReference>
<dbReference type="Gene3D" id="3.20.20.70">
    <property type="entry name" value="Aldolase class I"/>
    <property type="match status" value="1"/>
</dbReference>
<comment type="similarity">
    <text evidence="2">Belongs to the DapA family.</text>
</comment>
<dbReference type="PANTHER" id="PTHR42849:SF1">
    <property type="entry name" value="N-ACETYLNEURAMINATE LYASE"/>
    <property type="match status" value="1"/>
</dbReference>
<gene>
    <name evidence="3" type="ORF">EXU48_22620</name>
</gene>
<proteinExistence type="inferred from homology"/>
<dbReference type="PRINTS" id="PR00146">
    <property type="entry name" value="DHPICSNTHASE"/>
</dbReference>
<evidence type="ECO:0000256" key="2">
    <source>
        <dbReference type="PIRNR" id="PIRNR001365"/>
    </source>
</evidence>
<dbReference type="SMART" id="SM01130">
    <property type="entry name" value="DHDPS"/>
    <property type="match status" value="1"/>
</dbReference>
<evidence type="ECO:0000313" key="4">
    <source>
        <dbReference type="Proteomes" id="UP000504882"/>
    </source>
</evidence>
<evidence type="ECO:0000256" key="1">
    <source>
        <dbReference type="ARBA" id="ARBA00023239"/>
    </source>
</evidence>
<dbReference type="Pfam" id="PF00701">
    <property type="entry name" value="DHDPS"/>
    <property type="match status" value="1"/>
</dbReference>
<dbReference type="PIRSF" id="PIRSF001365">
    <property type="entry name" value="DHDPS"/>
    <property type="match status" value="1"/>
</dbReference>
<accession>A0ABY2DXX7</accession>
<sequence length="327" mass="34564">MTYMPLAFTPSEEASPHRLHGVLPPVVLPMTPDGEVDSASLESHVNHLVVAGVHGLWANGTTGEFYSLDGEGRAEVVRLCVKAAAGRVPVVAHVGDTSTSLAVRHAREALAAGAALVSVLPPYFVGFGQDELKAHYRALAHAIDGPVVAYHLPQFIPATLSIGSIVELVAEGVLCGAKDSSSDMVWLRRLQRRLREAGTPLPCLTGGSSVADLGYLLGAVGSVASTGNLTPRHLVRQYAAARAGDWDLVLALQDQSEELIELLAPPGTVAAPGLTTTVYKYLLSALGRIESEHSAAPQSQLTAQDRRHLDERVLPVIDRLEGPGDRA</sequence>
<protein>
    <submittedName>
        <fullName evidence="3">Dihydrodipicolinate synthase family protein</fullName>
    </submittedName>
</protein>
<dbReference type="CDD" id="cd00408">
    <property type="entry name" value="DHDPS-like"/>
    <property type="match status" value="1"/>
</dbReference>
<dbReference type="InterPro" id="IPR013785">
    <property type="entry name" value="Aldolase_TIM"/>
</dbReference>
<keyword evidence="1 2" id="KW-0456">Lyase</keyword>
<reference evidence="3 4" key="1">
    <citation type="submission" date="2019-03" db="EMBL/GenBank/DDBJ databases">
        <title>Genomic features of bacteria from cold environments.</title>
        <authorList>
            <person name="Shen L."/>
        </authorList>
    </citation>
    <scope>NUCLEOTIDE SEQUENCE [LARGE SCALE GENOMIC DNA]</scope>
    <source>
        <strain evidence="4">T3246-1</strain>
    </source>
</reference>
<dbReference type="SUPFAM" id="SSF51569">
    <property type="entry name" value="Aldolase"/>
    <property type="match status" value="1"/>
</dbReference>
<name>A0ABY2DXX7_9MICO</name>